<evidence type="ECO:0000256" key="3">
    <source>
        <dbReference type="ARBA" id="ARBA00022842"/>
    </source>
</evidence>
<feature type="binding site" evidence="5">
    <location>
        <position position="190"/>
    </location>
    <ligand>
        <name>substrate</name>
    </ligand>
</feature>
<dbReference type="CDD" id="cd00475">
    <property type="entry name" value="Cis_IPPS"/>
    <property type="match status" value="1"/>
</dbReference>
<dbReference type="HAMAP" id="MF_01139">
    <property type="entry name" value="ISPT"/>
    <property type="match status" value="1"/>
</dbReference>
<evidence type="ECO:0000313" key="8">
    <source>
        <dbReference type="Proteomes" id="UP001165590"/>
    </source>
</evidence>
<feature type="binding site" evidence="5">
    <location>
        <position position="31"/>
    </location>
    <ligand>
        <name>Mg(2+)</name>
        <dbReference type="ChEBI" id="CHEBI:18420"/>
    </ligand>
</feature>
<comment type="function">
    <text evidence="5">Catalyzes the condensation of isopentenyl diphosphate (IPP) with allylic pyrophosphates generating different type of terpenoids.</text>
</comment>
<dbReference type="EC" id="2.5.1.-" evidence="5"/>
<accession>A0ABT3V506</accession>
<evidence type="ECO:0000256" key="4">
    <source>
        <dbReference type="ARBA" id="ARBA00038453"/>
    </source>
</evidence>
<keyword evidence="3 5" id="KW-0460">Magnesium</keyword>
<dbReference type="RefSeq" id="WP_267027495.1">
    <property type="nucleotide sequence ID" value="NZ_JAIFZO010000002.1"/>
</dbReference>
<evidence type="ECO:0000256" key="5">
    <source>
        <dbReference type="HAMAP-Rule" id="MF_01139"/>
    </source>
</evidence>
<evidence type="ECO:0000313" key="7">
    <source>
        <dbReference type="EMBL" id="MCX4234722.1"/>
    </source>
</evidence>
<name>A0ABT3V506_9ACTN</name>
<proteinExistence type="inferred from homology"/>
<feature type="region of interest" description="Disordered" evidence="6">
    <location>
        <begin position="1"/>
        <end position="23"/>
    </location>
</feature>
<dbReference type="PANTHER" id="PTHR10291">
    <property type="entry name" value="DEHYDRODOLICHYL DIPHOSPHATE SYNTHASE FAMILY MEMBER"/>
    <property type="match status" value="1"/>
</dbReference>
<feature type="active site" evidence="5">
    <location>
        <position position="31"/>
    </location>
</feature>
<evidence type="ECO:0000256" key="2">
    <source>
        <dbReference type="ARBA" id="ARBA00022723"/>
    </source>
</evidence>
<evidence type="ECO:0000256" key="6">
    <source>
        <dbReference type="SAM" id="MobiDB-lite"/>
    </source>
</evidence>
<dbReference type="NCBIfam" id="TIGR00055">
    <property type="entry name" value="uppS"/>
    <property type="match status" value="1"/>
</dbReference>
<dbReference type="Proteomes" id="UP001165590">
    <property type="component" value="Unassembled WGS sequence"/>
</dbReference>
<reference evidence="7" key="1">
    <citation type="journal article" date="2022" name="bioRxiv">
        <title>Discovery and biosynthetic assessment of Streptomyces ortus sp nov. isolated from a deep-sea sponge.</title>
        <authorList>
            <person name="Williams S.E."/>
        </authorList>
    </citation>
    <scope>NUCLEOTIDE SEQUENCE</scope>
    <source>
        <strain evidence="7">A15ISP2-DRY2</strain>
    </source>
</reference>
<dbReference type="SUPFAM" id="SSF64005">
    <property type="entry name" value="Undecaprenyl diphosphate synthase"/>
    <property type="match status" value="1"/>
</dbReference>
<feature type="binding site" evidence="5">
    <location>
        <position position="36"/>
    </location>
    <ligand>
        <name>substrate</name>
    </ligand>
</feature>
<comment type="caution">
    <text evidence="7">The sequence shown here is derived from an EMBL/GenBank/DDBJ whole genome shotgun (WGS) entry which is preliminary data.</text>
</comment>
<gene>
    <name evidence="7" type="primary">uppS</name>
    <name evidence="7" type="ORF">K3769_18410</name>
</gene>
<dbReference type="GO" id="GO:0016740">
    <property type="term" value="F:transferase activity"/>
    <property type="evidence" value="ECO:0007669"/>
    <property type="project" value="UniProtKB-KW"/>
</dbReference>
<dbReference type="EMBL" id="JAIFZO010000002">
    <property type="protein sequence ID" value="MCX4234722.1"/>
    <property type="molecule type" value="Genomic_DNA"/>
</dbReference>
<comment type="subunit">
    <text evidence="5">Homodimer.</text>
</comment>
<comment type="cofactor">
    <cofactor evidence="5">
        <name>Mg(2+)</name>
        <dbReference type="ChEBI" id="CHEBI:18420"/>
    </cofactor>
    <text evidence="5">Binds 2 magnesium ions per subunit.</text>
</comment>
<feature type="active site" description="Proton acceptor" evidence="5">
    <location>
        <position position="79"/>
    </location>
</feature>
<evidence type="ECO:0000256" key="1">
    <source>
        <dbReference type="ARBA" id="ARBA00022679"/>
    </source>
</evidence>
<keyword evidence="2 5" id="KW-0479">Metal-binding</keyword>
<keyword evidence="8" id="KW-1185">Reference proteome</keyword>
<dbReference type="InterPro" id="IPR018520">
    <property type="entry name" value="UPP_synth-like_CS"/>
</dbReference>
<keyword evidence="1 5" id="KW-0808">Transferase</keyword>
<feature type="binding site" evidence="5">
    <location>
        <position position="83"/>
    </location>
    <ligand>
        <name>substrate</name>
    </ligand>
</feature>
<comment type="similarity">
    <text evidence="4">Belongs to the UPP synthase family. Z-FPP synthase subfamily.</text>
</comment>
<feature type="binding site" evidence="5">
    <location>
        <begin position="32"/>
        <end position="35"/>
    </location>
    <ligand>
        <name>substrate</name>
    </ligand>
</feature>
<dbReference type="InterPro" id="IPR001441">
    <property type="entry name" value="UPP_synth-like"/>
</dbReference>
<organism evidence="7 8">
    <name type="scientific">Streptomyces ortus</name>
    <dbReference type="NCBI Taxonomy" id="2867268"/>
    <lineage>
        <taxon>Bacteria</taxon>
        <taxon>Bacillati</taxon>
        <taxon>Actinomycetota</taxon>
        <taxon>Actinomycetes</taxon>
        <taxon>Kitasatosporales</taxon>
        <taxon>Streptomycetaceae</taxon>
        <taxon>Streptomyces</taxon>
    </lineage>
</organism>
<comment type="caution">
    <text evidence="5">Lacks conserved residue(s) required for the propagation of feature annotation.</text>
</comment>
<sequence length="241" mass="26065">MSTEVRMPRTGASQDSGESGPPPRHIAVIADGNRRWARGRGLAVADGYRAGAERVVDLVGWCDGLGVHIATVFLVSARNLEHRPADELAPMLEAIAALPQAVRHRHGWTVRAVGDSGALPGHLQSPLGRLNPPVDADARRVVNLAVGYDGHREILHAARQASAPGHTANPDDITVHLYNGALPAPDLIVRTAGEHRLSGFMLWQSFDASLHFCDALWPDFQRADLVDAVTHHQTQQRTFGL</sequence>
<protein>
    <recommendedName>
        <fullName evidence="5">Isoprenyl transferase</fullName>
        <ecNumber evidence="5">2.5.1.-</ecNumber>
    </recommendedName>
</protein>
<dbReference type="PANTHER" id="PTHR10291:SF43">
    <property type="entry name" value="DEHYDRODOLICHYL DIPHOSPHATE SYNTHASE COMPLEX SUBUNIT DHDDS"/>
    <property type="match status" value="1"/>
</dbReference>
<feature type="binding site" evidence="5">
    <location>
        <begin position="196"/>
        <end position="198"/>
    </location>
    <ligand>
        <name>substrate</name>
    </ligand>
</feature>
<dbReference type="Pfam" id="PF01255">
    <property type="entry name" value="Prenyltransf"/>
    <property type="match status" value="1"/>
</dbReference>
<dbReference type="PROSITE" id="PS01066">
    <property type="entry name" value="UPP_SYNTHASE"/>
    <property type="match status" value="1"/>
</dbReference>
<dbReference type="InterPro" id="IPR036424">
    <property type="entry name" value="UPP_synth-like_sf"/>
</dbReference>
<dbReference type="Gene3D" id="3.40.1180.10">
    <property type="entry name" value="Decaprenyl diphosphate synthase-like"/>
    <property type="match status" value="1"/>
</dbReference>